<sequence>MRREDLVPVVRDPAGGPAVAAPAREAHRVGERRTEERPGRGGAPVHEEPASVVVGQPEPPDVDGLGVVGADHPAEAQVGAEPAKRAQARGEAVDLLVAVERLLATADPCAPGGVEAVGEVGDGLVEARGDVREVPRVARDELGIGLGGEVMGEGEQVRGGVSHVSASARGPRPDGPRPAILRRRRGLAARPLCVIR</sequence>
<reference evidence="3" key="1">
    <citation type="journal article" date="2019" name="Int. J. Syst. Evol. Microbiol.">
        <title>The Global Catalogue of Microorganisms (GCM) 10K type strain sequencing project: providing services to taxonomists for standard genome sequencing and annotation.</title>
        <authorList>
            <consortium name="The Broad Institute Genomics Platform"/>
            <consortium name="The Broad Institute Genome Sequencing Center for Infectious Disease"/>
            <person name="Wu L."/>
            <person name="Ma J."/>
        </authorList>
    </citation>
    <scope>NUCLEOTIDE SEQUENCE [LARGE SCALE GENOMIC DNA]</scope>
    <source>
        <strain evidence="3">NBRC 106348</strain>
    </source>
</reference>
<dbReference type="Proteomes" id="UP001157091">
    <property type="component" value="Unassembled WGS sequence"/>
</dbReference>
<evidence type="ECO:0000313" key="3">
    <source>
        <dbReference type="Proteomes" id="UP001157091"/>
    </source>
</evidence>
<protein>
    <submittedName>
        <fullName evidence="2">Uncharacterized protein</fullName>
    </submittedName>
</protein>
<dbReference type="RefSeq" id="WP_348525117.1">
    <property type="nucleotide sequence ID" value="NZ_BSUK01000001.1"/>
</dbReference>
<feature type="region of interest" description="Disordered" evidence="1">
    <location>
        <begin position="155"/>
        <end position="181"/>
    </location>
</feature>
<evidence type="ECO:0000256" key="1">
    <source>
        <dbReference type="SAM" id="MobiDB-lite"/>
    </source>
</evidence>
<evidence type="ECO:0000313" key="2">
    <source>
        <dbReference type="EMBL" id="GMA22614.1"/>
    </source>
</evidence>
<gene>
    <name evidence="2" type="ORF">GCM10025864_03730</name>
</gene>
<keyword evidence="3" id="KW-1185">Reference proteome</keyword>
<feature type="region of interest" description="Disordered" evidence="1">
    <location>
        <begin position="1"/>
        <end position="69"/>
    </location>
</feature>
<dbReference type="EMBL" id="BSUK01000001">
    <property type="protein sequence ID" value="GMA22614.1"/>
    <property type="molecule type" value="Genomic_DNA"/>
</dbReference>
<organism evidence="2 3">
    <name type="scientific">Luteimicrobium album</name>
    <dbReference type="NCBI Taxonomy" id="1054550"/>
    <lineage>
        <taxon>Bacteria</taxon>
        <taxon>Bacillati</taxon>
        <taxon>Actinomycetota</taxon>
        <taxon>Actinomycetes</taxon>
        <taxon>Micrococcales</taxon>
        <taxon>Luteimicrobium</taxon>
    </lineage>
</organism>
<feature type="compositionally biased region" description="Low complexity" evidence="1">
    <location>
        <begin position="7"/>
        <end position="23"/>
    </location>
</feature>
<proteinExistence type="predicted"/>
<comment type="caution">
    <text evidence="2">The sequence shown here is derived from an EMBL/GenBank/DDBJ whole genome shotgun (WGS) entry which is preliminary data.</text>
</comment>
<accession>A0ABQ6HVS4</accession>
<name>A0ABQ6HVS4_9MICO</name>
<feature type="compositionally biased region" description="Basic and acidic residues" evidence="1">
    <location>
        <begin position="24"/>
        <end position="49"/>
    </location>
</feature>